<dbReference type="Pfam" id="PF04627">
    <property type="entry name" value="ATP-synt_Eps"/>
    <property type="match status" value="1"/>
</dbReference>
<keyword evidence="2" id="KW-0066">ATP synthesis</keyword>
<dbReference type="InterPro" id="IPR006721">
    <property type="entry name" value="ATP_synth_F1_esu_mt"/>
</dbReference>
<dbReference type="GO" id="GO:0046933">
    <property type="term" value="F:proton-transporting ATP synthase activity, rotational mechanism"/>
    <property type="evidence" value="ECO:0007669"/>
    <property type="project" value="InterPro"/>
</dbReference>
<feature type="region of interest" description="Disordered" evidence="3">
    <location>
        <begin position="1"/>
        <end position="146"/>
    </location>
</feature>
<keyword evidence="5" id="KW-1185">Reference proteome</keyword>
<dbReference type="Gene3D" id="1.10.1620.20">
    <property type="entry name" value="ATP synthase, F1 complex, epsilon subunit superfamily, mitochondrial"/>
    <property type="match status" value="1"/>
</dbReference>
<organism evidence="4 5">
    <name type="scientific">Chloebia gouldiae</name>
    <name type="common">Gouldian finch</name>
    <name type="synonym">Erythrura gouldiae</name>
    <dbReference type="NCBI Taxonomy" id="44316"/>
    <lineage>
        <taxon>Eukaryota</taxon>
        <taxon>Metazoa</taxon>
        <taxon>Chordata</taxon>
        <taxon>Craniata</taxon>
        <taxon>Vertebrata</taxon>
        <taxon>Euteleostomi</taxon>
        <taxon>Archelosauria</taxon>
        <taxon>Archosauria</taxon>
        <taxon>Dinosauria</taxon>
        <taxon>Saurischia</taxon>
        <taxon>Theropoda</taxon>
        <taxon>Coelurosauria</taxon>
        <taxon>Aves</taxon>
        <taxon>Neognathae</taxon>
        <taxon>Neoaves</taxon>
        <taxon>Telluraves</taxon>
        <taxon>Australaves</taxon>
        <taxon>Passeriformes</taxon>
        <taxon>Passeroidea</taxon>
        <taxon>Passeridae</taxon>
        <taxon>Chloebia</taxon>
    </lineage>
</organism>
<dbReference type="GO" id="GO:0045259">
    <property type="term" value="C:proton-transporting ATP synthase complex"/>
    <property type="evidence" value="ECO:0007669"/>
    <property type="project" value="UniProtKB-KW"/>
</dbReference>
<comment type="caution">
    <text evidence="4">The sequence shown here is derived from an EMBL/GenBank/DDBJ whole genome shotgun (WGS) entry which is preliminary data.</text>
</comment>
<dbReference type="InterPro" id="IPR036742">
    <property type="entry name" value="ATP_synth_F1_esu_sf_mt"/>
</dbReference>
<comment type="similarity">
    <text evidence="1">Belongs to the eukaryotic ATPase epsilon family.</text>
</comment>
<evidence type="ECO:0000313" key="4">
    <source>
        <dbReference type="EMBL" id="RLV73201.1"/>
    </source>
</evidence>
<evidence type="ECO:0000313" key="5">
    <source>
        <dbReference type="Proteomes" id="UP000276834"/>
    </source>
</evidence>
<feature type="compositionally biased region" description="Polar residues" evidence="3">
    <location>
        <begin position="90"/>
        <end position="99"/>
    </location>
</feature>
<keyword evidence="2" id="KW-0139">CF(1)</keyword>
<evidence type="ECO:0000256" key="3">
    <source>
        <dbReference type="SAM" id="MobiDB-lite"/>
    </source>
</evidence>
<accession>A0A3L8R101</accession>
<dbReference type="OrthoDB" id="9216534at2759"/>
<dbReference type="SUPFAM" id="SSF48690">
    <property type="entry name" value="Epsilon subunit of mitochondrial F1F0-ATP synthase"/>
    <property type="match status" value="1"/>
</dbReference>
<dbReference type="AlphaFoldDB" id="A0A3L8R101"/>
<reference evidence="4 5" key="1">
    <citation type="journal article" date="2018" name="Proc. R. Soc. B">
        <title>A non-coding region near Follistatin controls head colour polymorphism in the Gouldian finch.</title>
        <authorList>
            <person name="Toomey M.B."/>
            <person name="Marques C.I."/>
            <person name="Andrade P."/>
            <person name="Araujo P.M."/>
            <person name="Sabatino S."/>
            <person name="Gazda M.A."/>
            <person name="Afonso S."/>
            <person name="Lopes R.J."/>
            <person name="Corbo J.C."/>
            <person name="Carneiro M."/>
        </authorList>
    </citation>
    <scope>NUCLEOTIDE SEQUENCE [LARGE SCALE GENOMIC DNA]</scope>
    <source>
        <strain evidence="4">Red01</strain>
        <tissue evidence="4">Muscle</tissue>
    </source>
</reference>
<name>A0A3L8R101_CHLGU</name>
<evidence type="ECO:0000256" key="1">
    <source>
        <dbReference type="ARBA" id="ARBA00009502"/>
    </source>
</evidence>
<dbReference type="Proteomes" id="UP000276834">
    <property type="component" value="Unassembled WGS sequence"/>
</dbReference>
<protein>
    <submittedName>
        <fullName evidence="4">Uncharacterized protein</fullName>
    </submittedName>
</protein>
<gene>
    <name evidence="4" type="ORF">DV515_00017154</name>
</gene>
<dbReference type="GO" id="GO:0005743">
    <property type="term" value="C:mitochondrial inner membrane"/>
    <property type="evidence" value="ECO:0007669"/>
    <property type="project" value="InterPro"/>
</dbReference>
<dbReference type="CDD" id="cd12153">
    <property type="entry name" value="F1-ATPase_epsilon"/>
    <property type="match status" value="1"/>
</dbReference>
<feature type="region of interest" description="Disordered" evidence="3">
    <location>
        <begin position="176"/>
        <end position="204"/>
    </location>
</feature>
<sequence length="359" mass="37426">MFPVTPPQLPWTSPVQPLHPHQVSPSTAPPPQPGSPGEAEAEVGPSQPGKGMTSARERHIAQPGKGTRLIPGRVRSSARKRNTAHPGQGHTAQPGQGTPSARRRREEPAGAAMAPPPPLTAAGPPGWRGRGGASPGARARPRAAARVRGCRPLIGRPARPPAARADLARGAAAMVRARPRREGAPLSGVTALPGERGTGEGEAALAPGPGLTALCRPGRSYIRYSQICAQAVRAAMKPQYKAEAERAAVATVKTGIAAAVLQVFVTWLGVGWETAKWPYPALNRLGFGHACHGLTQNSWGSVVMLTAVNWELGELVSCKGEGHVPWEAGMEAKLLFKLCGFGEGLHFPAAVICVSSQQG</sequence>
<dbReference type="EMBL" id="QUSF01000771">
    <property type="protein sequence ID" value="RLV73201.1"/>
    <property type="molecule type" value="Genomic_DNA"/>
</dbReference>
<evidence type="ECO:0000256" key="2">
    <source>
        <dbReference type="ARBA" id="ARBA00023196"/>
    </source>
</evidence>
<proteinExistence type="inferred from homology"/>